<dbReference type="FunFam" id="1.10.287.110:FF:000031">
    <property type="entry name" value="Molecular chaperone DnaJ"/>
    <property type="match status" value="1"/>
</dbReference>
<keyword evidence="10 13" id="KW-0143">Chaperone</keyword>
<accession>A0A9D0ZCR3</accession>
<dbReference type="GO" id="GO:0008270">
    <property type="term" value="F:zinc ion binding"/>
    <property type="evidence" value="ECO:0007669"/>
    <property type="project" value="UniProtKB-UniRule"/>
</dbReference>
<feature type="binding site" evidence="13">
    <location>
        <position position="166"/>
    </location>
    <ligand>
        <name>Zn(2+)</name>
        <dbReference type="ChEBI" id="CHEBI:29105"/>
        <label>2</label>
    </ligand>
</feature>
<keyword evidence="4 13" id="KW-0235">DNA replication</keyword>
<evidence type="ECO:0000256" key="6">
    <source>
        <dbReference type="ARBA" id="ARBA00022737"/>
    </source>
</evidence>
<feature type="repeat" description="CXXCXGXG motif" evidence="13">
    <location>
        <begin position="206"/>
        <end position="213"/>
    </location>
</feature>
<dbReference type="InterPro" id="IPR036869">
    <property type="entry name" value="J_dom_sf"/>
</dbReference>
<comment type="domain">
    <text evidence="13">The J domain is necessary and sufficient to stimulate DnaK ATPase activity. Zinc center 1 plays an important role in the autonomous, DnaK-independent chaperone activity of DnaJ. Zinc center 2 is essential for interaction with DnaK and for DnaJ activity.</text>
</comment>
<proteinExistence type="inferred from homology"/>
<evidence type="ECO:0000256" key="2">
    <source>
        <dbReference type="ARBA" id="ARBA00011738"/>
    </source>
</evidence>
<dbReference type="Pfam" id="PF00226">
    <property type="entry name" value="DnaJ"/>
    <property type="match status" value="1"/>
</dbReference>
<dbReference type="PROSITE" id="PS50076">
    <property type="entry name" value="DNAJ_2"/>
    <property type="match status" value="1"/>
</dbReference>
<dbReference type="PROSITE" id="PS51188">
    <property type="entry name" value="ZF_CR"/>
    <property type="match status" value="1"/>
</dbReference>
<evidence type="ECO:0000259" key="15">
    <source>
        <dbReference type="PROSITE" id="PS50076"/>
    </source>
</evidence>
<keyword evidence="6 13" id="KW-0677">Repeat</keyword>
<evidence type="ECO:0000256" key="4">
    <source>
        <dbReference type="ARBA" id="ARBA00022705"/>
    </source>
</evidence>
<feature type="repeat" description="CXXCXGXG motif" evidence="13">
    <location>
        <begin position="192"/>
        <end position="199"/>
    </location>
</feature>
<keyword evidence="7 13" id="KW-0863">Zinc-finger</keyword>
<dbReference type="NCBIfam" id="NF008035">
    <property type="entry name" value="PRK10767.1"/>
    <property type="match status" value="1"/>
</dbReference>
<feature type="repeat" description="CXXCXGXG motif" evidence="13">
    <location>
        <begin position="166"/>
        <end position="173"/>
    </location>
</feature>
<keyword evidence="3 13" id="KW-0963">Cytoplasm</keyword>
<dbReference type="Gene3D" id="2.10.230.10">
    <property type="entry name" value="Heat shock protein DnaJ, cysteine-rich domain"/>
    <property type="match status" value="1"/>
</dbReference>
<dbReference type="GO" id="GO:0005524">
    <property type="term" value="F:ATP binding"/>
    <property type="evidence" value="ECO:0007669"/>
    <property type="project" value="InterPro"/>
</dbReference>
<feature type="binding site" evidence="13">
    <location>
        <position position="149"/>
    </location>
    <ligand>
        <name>Zn(2+)</name>
        <dbReference type="ChEBI" id="CHEBI:29105"/>
        <label>1</label>
    </ligand>
</feature>
<comment type="subunit">
    <text evidence="2 13">Homodimer.</text>
</comment>
<dbReference type="SMART" id="SM00271">
    <property type="entry name" value="DnaJ"/>
    <property type="match status" value="1"/>
</dbReference>
<dbReference type="InterPro" id="IPR012724">
    <property type="entry name" value="DnaJ"/>
</dbReference>
<gene>
    <name evidence="13 17" type="primary">dnaJ</name>
    <name evidence="17" type="ORF">IAB73_07620</name>
</gene>
<feature type="domain" description="J" evidence="15">
    <location>
        <begin position="6"/>
        <end position="71"/>
    </location>
</feature>
<comment type="subcellular location">
    <subcellularLocation>
        <location evidence="1 13">Cytoplasm</location>
    </subcellularLocation>
</comment>
<keyword evidence="5 13" id="KW-0479">Metal-binding</keyword>
<feature type="domain" description="CR-type" evidence="16">
    <location>
        <begin position="136"/>
        <end position="218"/>
    </location>
</feature>
<dbReference type="FunFam" id="2.10.230.10:FF:000002">
    <property type="entry name" value="Molecular chaperone DnaJ"/>
    <property type="match status" value="1"/>
</dbReference>
<evidence type="ECO:0000256" key="7">
    <source>
        <dbReference type="ARBA" id="ARBA00022771"/>
    </source>
</evidence>
<feature type="binding site" evidence="13">
    <location>
        <position position="195"/>
    </location>
    <ligand>
        <name>Zn(2+)</name>
        <dbReference type="ChEBI" id="CHEBI:29105"/>
        <label>2</label>
    </ligand>
</feature>
<dbReference type="PANTHER" id="PTHR43096">
    <property type="entry name" value="DNAJ HOMOLOG 1, MITOCHONDRIAL-RELATED"/>
    <property type="match status" value="1"/>
</dbReference>
<evidence type="ECO:0000256" key="1">
    <source>
        <dbReference type="ARBA" id="ARBA00004496"/>
    </source>
</evidence>
<evidence type="ECO:0000256" key="10">
    <source>
        <dbReference type="ARBA" id="ARBA00023186"/>
    </source>
</evidence>
<dbReference type="Gene3D" id="2.60.260.20">
    <property type="entry name" value="Urease metallochaperone UreE, N-terminal domain"/>
    <property type="match status" value="2"/>
</dbReference>
<feature type="zinc finger region" description="CR-type" evidence="14">
    <location>
        <begin position="136"/>
        <end position="218"/>
    </location>
</feature>
<evidence type="ECO:0000256" key="9">
    <source>
        <dbReference type="ARBA" id="ARBA00023016"/>
    </source>
</evidence>
<dbReference type="PANTHER" id="PTHR43096:SF52">
    <property type="entry name" value="DNAJ HOMOLOG 1, MITOCHONDRIAL-RELATED"/>
    <property type="match status" value="1"/>
</dbReference>
<comment type="function">
    <text evidence="13">Participates actively in the response to hyperosmotic and heat shock by preventing the aggregation of stress-denatured proteins and by disaggregating proteins, also in an autonomous, DnaK-independent fashion. Unfolded proteins bind initially to DnaJ; upon interaction with the DnaJ-bound protein, DnaK hydrolyzes its bound ATP, resulting in the formation of a stable complex. GrpE releases ADP from DnaK; ATP binding to DnaK triggers the release of the substrate protein, thus completing the reaction cycle. Several rounds of ATP-dependent interactions between DnaJ, DnaK and GrpE are required for fully efficient folding. Also involved, together with DnaK and GrpE, in the DNA replication of plasmids through activation of initiation proteins.</text>
</comment>
<name>A0A9D0ZCR3_9FIRM</name>
<evidence type="ECO:0000256" key="12">
    <source>
        <dbReference type="ARBA" id="ARBA00067609"/>
    </source>
</evidence>
<comment type="caution">
    <text evidence="17">The sequence shown here is derived from an EMBL/GenBank/DDBJ whole genome shotgun (WGS) entry which is preliminary data.</text>
</comment>
<dbReference type="Proteomes" id="UP000886887">
    <property type="component" value="Unassembled WGS sequence"/>
</dbReference>
<dbReference type="InterPro" id="IPR008971">
    <property type="entry name" value="HSP40/DnaJ_pept-bd"/>
</dbReference>
<reference evidence="17" key="2">
    <citation type="journal article" date="2021" name="PeerJ">
        <title>Extensive microbial diversity within the chicken gut microbiome revealed by metagenomics and culture.</title>
        <authorList>
            <person name="Gilroy R."/>
            <person name="Ravi A."/>
            <person name="Getino M."/>
            <person name="Pursley I."/>
            <person name="Horton D.L."/>
            <person name="Alikhan N.F."/>
            <person name="Baker D."/>
            <person name="Gharbi K."/>
            <person name="Hall N."/>
            <person name="Watson M."/>
            <person name="Adriaenssens E.M."/>
            <person name="Foster-Nyarko E."/>
            <person name="Jarju S."/>
            <person name="Secka A."/>
            <person name="Antonio M."/>
            <person name="Oren A."/>
            <person name="Chaudhuri R.R."/>
            <person name="La Ragione R."/>
            <person name="Hildebrand F."/>
            <person name="Pallen M.J."/>
        </authorList>
    </citation>
    <scope>NUCLEOTIDE SEQUENCE</scope>
    <source>
        <strain evidence="17">ChiSxjej2B14-6234</strain>
    </source>
</reference>
<keyword evidence="8 13" id="KW-0862">Zinc</keyword>
<dbReference type="GO" id="GO:0042026">
    <property type="term" value="P:protein refolding"/>
    <property type="evidence" value="ECO:0007669"/>
    <property type="project" value="TreeGrafter"/>
</dbReference>
<evidence type="ECO:0000256" key="11">
    <source>
        <dbReference type="ARBA" id="ARBA00061004"/>
    </source>
</evidence>
<dbReference type="GO" id="GO:0031072">
    <property type="term" value="F:heat shock protein binding"/>
    <property type="evidence" value="ECO:0007669"/>
    <property type="project" value="InterPro"/>
</dbReference>
<feature type="binding site" evidence="13">
    <location>
        <position position="152"/>
    </location>
    <ligand>
        <name>Zn(2+)</name>
        <dbReference type="ChEBI" id="CHEBI:29105"/>
        <label>1</label>
    </ligand>
</feature>
<dbReference type="CDD" id="cd10747">
    <property type="entry name" value="DnaJ_C"/>
    <property type="match status" value="1"/>
</dbReference>
<protein>
    <recommendedName>
        <fullName evidence="12 13">Chaperone protein DnaJ</fullName>
    </recommendedName>
</protein>
<dbReference type="InterPro" id="IPR018253">
    <property type="entry name" value="DnaJ_domain_CS"/>
</dbReference>
<reference evidence="17" key="1">
    <citation type="submission" date="2020-10" db="EMBL/GenBank/DDBJ databases">
        <authorList>
            <person name="Gilroy R."/>
        </authorList>
    </citation>
    <scope>NUCLEOTIDE SEQUENCE</scope>
    <source>
        <strain evidence="17">ChiSxjej2B14-6234</strain>
    </source>
</reference>
<sequence>MATKRDYYEVLGVSKTATDDEIKKAYRKLAKENHPDLHPDDKGAEARFKEINEAYEVLSNSDKRARYDQFGHDGPNMGGGAGYGDFGGFGGQGFDSIFDFFFNGAEGASQRRRNGPERGQDLRYDLTLTFEEAAFGCKKEFKFQRNENCEACGGTGARAGTQPKTCPTCGGTGQMRVTTQSLFGQVVNMRPCTACGGTGKIITDKCPKCAGQGRVRVMRTATIKIPAGIDNGQVLPMNGQGEPGLRGGPAGDLYVYISVKPHKLFKRDHYDLHCEIPISFTQAALGGEIDVPTLEGTVKYTIPEGTQNDTVLRIRGQGIQQLRGSGKGDLYIKVRVEVPKRLSERQKDLLRQFEDSLTGREYEGRKSFFDRVRDSFNK</sequence>
<dbReference type="CDD" id="cd06257">
    <property type="entry name" value="DnaJ"/>
    <property type="match status" value="1"/>
</dbReference>
<evidence type="ECO:0000256" key="8">
    <source>
        <dbReference type="ARBA" id="ARBA00022833"/>
    </source>
</evidence>
<evidence type="ECO:0000256" key="13">
    <source>
        <dbReference type="HAMAP-Rule" id="MF_01152"/>
    </source>
</evidence>
<dbReference type="SUPFAM" id="SSF57938">
    <property type="entry name" value="DnaJ/Hsp40 cysteine-rich domain"/>
    <property type="match status" value="1"/>
</dbReference>
<dbReference type="InterPro" id="IPR036410">
    <property type="entry name" value="HSP_DnaJ_Cys-rich_dom_sf"/>
</dbReference>
<feature type="binding site" evidence="13">
    <location>
        <position position="206"/>
    </location>
    <ligand>
        <name>Zn(2+)</name>
        <dbReference type="ChEBI" id="CHEBI:29105"/>
        <label>1</label>
    </ligand>
</feature>
<evidence type="ECO:0000256" key="14">
    <source>
        <dbReference type="PROSITE-ProRule" id="PRU00546"/>
    </source>
</evidence>
<dbReference type="InterPro" id="IPR002939">
    <property type="entry name" value="DnaJ_C"/>
</dbReference>
<dbReference type="Gene3D" id="1.10.287.110">
    <property type="entry name" value="DnaJ domain"/>
    <property type="match status" value="1"/>
</dbReference>
<keyword evidence="9 13" id="KW-0346">Stress response</keyword>
<dbReference type="FunFam" id="2.60.260.20:FF:000004">
    <property type="entry name" value="Molecular chaperone DnaJ"/>
    <property type="match status" value="1"/>
</dbReference>
<dbReference type="PROSITE" id="PS00636">
    <property type="entry name" value="DNAJ_1"/>
    <property type="match status" value="1"/>
</dbReference>
<comment type="cofactor">
    <cofactor evidence="13">
        <name>Zn(2+)</name>
        <dbReference type="ChEBI" id="CHEBI:29105"/>
    </cofactor>
    <text evidence="13">Binds 2 Zn(2+) ions per monomer.</text>
</comment>
<evidence type="ECO:0000259" key="16">
    <source>
        <dbReference type="PROSITE" id="PS51188"/>
    </source>
</evidence>
<dbReference type="GO" id="GO:0005737">
    <property type="term" value="C:cytoplasm"/>
    <property type="evidence" value="ECO:0007669"/>
    <property type="project" value="UniProtKB-SubCell"/>
</dbReference>
<dbReference type="GO" id="GO:0051082">
    <property type="term" value="F:unfolded protein binding"/>
    <property type="evidence" value="ECO:0007669"/>
    <property type="project" value="UniProtKB-UniRule"/>
</dbReference>
<dbReference type="CDD" id="cd10719">
    <property type="entry name" value="DnaJ_zf"/>
    <property type="match status" value="1"/>
</dbReference>
<feature type="binding site" evidence="13">
    <location>
        <position position="209"/>
    </location>
    <ligand>
        <name>Zn(2+)</name>
        <dbReference type="ChEBI" id="CHEBI:29105"/>
        <label>1</label>
    </ligand>
</feature>
<feature type="binding site" evidence="13">
    <location>
        <position position="169"/>
    </location>
    <ligand>
        <name>Zn(2+)</name>
        <dbReference type="ChEBI" id="CHEBI:29105"/>
        <label>2</label>
    </ligand>
</feature>
<dbReference type="HAMAP" id="MF_01152">
    <property type="entry name" value="DnaJ"/>
    <property type="match status" value="1"/>
</dbReference>
<dbReference type="PRINTS" id="PR00625">
    <property type="entry name" value="JDOMAIN"/>
</dbReference>
<dbReference type="EMBL" id="DVFJ01000028">
    <property type="protein sequence ID" value="HIQ72058.1"/>
    <property type="molecule type" value="Genomic_DNA"/>
</dbReference>
<feature type="binding site" evidence="13">
    <location>
        <position position="192"/>
    </location>
    <ligand>
        <name>Zn(2+)</name>
        <dbReference type="ChEBI" id="CHEBI:29105"/>
        <label>2</label>
    </ligand>
</feature>
<comment type="similarity">
    <text evidence="11 13">Belongs to the DnaJ family.</text>
</comment>
<evidence type="ECO:0000313" key="18">
    <source>
        <dbReference type="Proteomes" id="UP000886887"/>
    </source>
</evidence>
<dbReference type="InterPro" id="IPR001305">
    <property type="entry name" value="HSP_DnaJ_Cys-rich_dom"/>
</dbReference>
<evidence type="ECO:0000313" key="17">
    <source>
        <dbReference type="EMBL" id="HIQ72058.1"/>
    </source>
</evidence>
<dbReference type="Pfam" id="PF00684">
    <property type="entry name" value="DnaJ_CXXCXGXG"/>
    <property type="match status" value="1"/>
</dbReference>
<dbReference type="GO" id="GO:0006260">
    <property type="term" value="P:DNA replication"/>
    <property type="evidence" value="ECO:0007669"/>
    <property type="project" value="UniProtKB-KW"/>
</dbReference>
<dbReference type="Pfam" id="PF01556">
    <property type="entry name" value="DnaJ_C"/>
    <property type="match status" value="1"/>
</dbReference>
<dbReference type="GO" id="GO:0009408">
    <property type="term" value="P:response to heat"/>
    <property type="evidence" value="ECO:0007669"/>
    <property type="project" value="InterPro"/>
</dbReference>
<organism evidence="17 18">
    <name type="scientific">Candidatus Onthenecus intestinigallinarum</name>
    <dbReference type="NCBI Taxonomy" id="2840875"/>
    <lineage>
        <taxon>Bacteria</taxon>
        <taxon>Bacillati</taxon>
        <taxon>Bacillota</taxon>
        <taxon>Clostridia</taxon>
        <taxon>Eubacteriales</taxon>
        <taxon>Candidatus Onthenecus</taxon>
    </lineage>
</organism>
<dbReference type="NCBIfam" id="TIGR02349">
    <property type="entry name" value="DnaJ_bact"/>
    <property type="match status" value="1"/>
</dbReference>
<feature type="repeat" description="CXXCXGXG motif" evidence="13">
    <location>
        <begin position="149"/>
        <end position="156"/>
    </location>
</feature>
<dbReference type="AlphaFoldDB" id="A0A9D0ZCR3"/>
<evidence type="ECO:0000256" key="5">
    <source>
        <dbReference type="ARBA" id="ARBA00022723"/>
    </source>
</evidence>
<evidence type="ECO:0000256" key="3">
    <source>
        <dbReference type="ARBA" id="ARBA00022490"/>
    </source>
</evidence>
<dbReference type="SUPFAM" id="SSF49493">
    <property type="entry name" value="HSP40/DnaJ peptide-binding domain"/>
    <property type="match status" value="2"/>
</dbReference>
<dbReference type="SUPFAM" id="SSF46565">
    <property type="entry name" value="Chaperone J-domain"/>
    <property type="match status" value="1"/>
</dbReference>
<dbReference type="InterPro" id="IPR001623">
    <property type="entry name" value="DnaJ_domain"/>
</dbReference>